<feature type="region of interest" description="Disordered" evidence="2">
    <location>
        <begin position="128"/>
        <end position="148"/>
    </location>
</feature>
<gene>
    <name evidence="4" type="ORF">PVAP13_3NG212600</name>
</gene>
<dbReference type="EMBL" id="CM029042">
    <property type="protein sequence ID" value="KAG2620730.1"/>
    <property type="molecule type" value="Genomic_DNA"/>
</dbReference>
<dbReference type="AlphaFoldDB" id="A0A8T0U7R4"/>
<dbReference type="Pfam" id="PF22215">
    <property type="entry name" value="MLKL_N"/>
    <property type="match status" value="1"/>
</dbReference>
<dbReference type="CDD" id="cd21037">
    <property type="entry name" value="MLKL_NTD"/>
    <property type="match status" value="2"/>
</dbReference>
<protein>
    <recommendedName>
        <fullName evidence="3">Mixed lineage kinase domain-containing protein</fullName>
    </recommendedName>
</protein>
<evidence type="ECO:0000313" key="5">
    <source>
        <dbReference type="Proteomes" id="UP000823388"/>
    </source>
</evidence>
<dbReference type="EMBL" id="CM029042">
    <property type="protein sequence ID" value="KAG2620731.1"/>
    <property type="molecule type" value="Genomic_DNA"/>
</dbReference>
<evidence type="ECO:0000259" key="3">
    <source>
        <dbReference type="Pfam" id="PF22215"/>
    </source>
</evidence>
<dbReference type="Gene3D" id="1.20.930.20">
    <property type="entry name" value="Adaptor protein Cbl, N-terminal domain"/>
    <property type="match status" value="2"/>
</dbReference>
<evidence type="ECO:0000256" key="2">
    <source>
        <dbReference type="SAM" id="MobiDB-lite"/>
    </source>
</evidence>
<comment type="caution">
    <text evidence="4">The sequence shown here is derived from an EMBL/GenBank/DDBJ whole genome shotgun (WGS) entry which is preliminary data.</text>
</comment>
<keyword evidence="1" id="KW-0175">Coiled coil</keyword>
<sequence>MVDIGTLSRIINAARAIQEAAEKVEQNQEDCEDMKGHVALVTTQLERLKNNGPLMMDTTVSPAVAAFDKILPEAQELVKECQVKRNIIHLLCTAGTLSKKLRRMNKRIMDRTMILMCAMIGRLECQRPTQEQVGHEQPPAAPDGDMSNQQPISIVNEIVGVADRIKETAKMVRRNKDKCLEIDERAGIVSAFLTQLENTDVIKDPALSAKLKKIVNTFQHAYELVTGCQEWKNLFMIWPGQLSKELHKVLDQMVLDLDGITEISIRYTKGSHEVTSPEVWISATLMAGLFVVKLMVRQRSKTVTTQLGY</sequence>
<organism evidence="4 5">
    <name type="scientific">Panicum virgatum</name>
    <name type="common">Blackwell switchgrass</name>
    <dbReference type="NCBI Taxonomy" id="38727"/>
    <lineage>
        <taxon>Eukaryota</taxon>
        <taxon>Viridiplantae</taxon>
        <taxon>Streptophyta</taxon>
        <taxon>Embryophyta</taxon>
        <taxon>Tracheophyta</taxon>
        <taxon>Spermatophyta</taxon>
        <taxon>Magnoliopsida</taxon>
        <taxon>Liliopsida</taxon>
        <taxon>Poales</taxon>
        <taxon>Poaceae</taxon>
        <taxon>PACMAD clade</taxon>
        <taxon>Panicoideae</taxon>
        <taxon>Panicodae</taxon>
        <taxon>Paniceae</taxon>
        <taxon>Panicinae</taxon>
        <taxon>Panicum</taxon>
        <taxon>Panicum sect. Hiantes</taxon>
    </lineage>
</organism>
<evidence type="ECO:0000313" key="4">
    <source>
        <dbReference type="EMBL" id="KAG2620732.1"/>
    </source>
</evidence>
<dbReference type="EMBL" id="CM029042">
    <property type="protein sequence ID" value="KAG2620732.1"/>
    <property type="molecule type" value="Genomic_DNA"/>
</dbReference>
<accession>A0A8T0U7R4</accession>
<reference evidence="4" key="1">
    <citation type="submission" date="2020-05" db="EMBL/GenBank/DDBJ databases">
        <title>WGS assembly of Panicum virgatum.</title>
        <authorList>
            <person name="Lovell J.T."/>
            <person name="Jenkins J."/>
            <person name="Shu S."/>
            <person name="Juenger T.E."/>
            <person name="Schmutz J."/>
        </authorList>
    </citation>
    <scope>NUCLEOTIDE SEQUENCE</scope>
    <source>
        <strain evidence="4">AP13</strain>
    </source>
</reference>
<feature type="domain" description="Mixed lineage kinase" evidence="3">
    <location>
        <begin position="8"/>
        <end position="112"/>
    </location>
</feature>
<dbReference type="InterPro" id="IPR054000">
    <property type="entry name" value="MLKL_N"/>
</dbReference>
<dbReference type="InterPro" id="IPR059179">
    <property type="entry name" value="MLKL-like_MCAfunc"/>
</dbReference>
<dbReference type="InterPro" id="IPR036537">
    <property type="entry name" value="Adaptor_Cbl_N_dom_sf"/>
</dbReference>
<dbReference type="GO" id="GO:0007166">
    <property type="term" value="P:cell surface receptor signaling pathway"/>
    <property type="evidence" value="ECO:0007669"/>
    <property type="project" value="InterPro"/>
</dbReference>
<dbReference type="PANTHER" id="PTHR35832:SF9">
    <property type="entry name" value="OS12G0276800 PROTEIN"/>
    <property type="match status" value="1"/>
</dbReference>
<name>A0A8T0U7R4_PANVG</name>
<feature type="coiled-coil region" evidence="1">
    <location>
        <begin position="7"/>
        <end position="37"/>
    </location>
</feature>
<proteinExistence type="predicted"/>
<keyword evidence="5" id="KW-1185">Reference proteome</keyword>
<dbReference type="Proteomes" id="UP000823388">
    <property type="component" value="Chromosome 3N"/>
</dbReference>
<dbReference type="PANTHER" id="PTHR35832">
    <property type="entry name" value="OS12G0248400 PROTEIN-RELATED"/>
    <property type="match status" value="1"/>
</dbReference>
<evidence type="ECO:0000256" key="1">
    <source>
        <dbReference type="SAM" id="Coils"/>
    </source>
</evidence>